<dbReference type="EC" id="1.11.1.24" evidence="3"/>
<sequence length="164" mass="17932">MLKPGTPAPDFTATLDDGSTFRLADCRGRKNVVLYFYPKDFTPGCTAEACSFRDNYGAIAAYDAIIIGVSGDPADRHAAFRETHALPFPLIADPDGKLRERYDAKGWIPWMPPRVTYVIDKEGVIRAALRHDFRVTAHVPEVLEALARFAPRTGPDAPAATVSG</sequence>
<dbReference type="InterPro" id="IPR036249">
    <property type="entry name" value="Thioredoxin-like_sf"/>
</dbReference>
<evidence type="ECO:0000313" key="15">
    <source>
        <dbReference type="Proteomes" id="UP000326331"/>
    </source>
</evidence>
<dbReference type="Proteomes" id="UP000326331">
    <property type="component" value="Chromosome"/>
</dbReference>
<accession>A0ABX6C3R4</accession>
<dbReference type="PIRSF" id="PIRSF000239">
    <property type="entry name" value="AHPC"/>
    <property type="match status" value="1"/>
</dbReference>
<comment type="subunit">
    <text evidence="2">Monomer.</text>
</comment>
<name>A0ABX6C3R4_9CHLR</name>
<dbReference type="Gene3D" id="3.40.30.10">
    <property type="entry name" value="Glutaredoxin"/>
    <property type="match status" value="1"/>
</dbReference>
<keyword evidence="6" id="KW-0560">Oxidoreductase</keyword>
<evidence type="ECO:0000313" key="14">
    <source>
        <dbReference type="EMBL" id="QFG03459.1"/>
    </source>
</evidence>
<comment type="similarity">
    <text evidence="10">Belongs to the peroxiredoxin family. BCP/PrxQ subfamily.</text>
</comment>
<evidence type="ECO:0000256" key="1">
    <source>
        <dbReference type="ARBA" id="ARBA00003330"/>
    </source>
</evidence>
<evidence type="ECO:0000256" key="12">
    <source>
        <dbReference type="ARBA" id="ARBA00049091"/>
    </source>
</evidence>
<dbReference type="InterPro" id="IPR000866">
    <property type="entry name" value="AhpC/TSA"/>
</dbReference>
<dbReference type="InterPro" id="IPR013766">
    <property type="entry name" value="Thioredoxin_domain"/>
</dbReference>
<dbReference type="InterPro" id="IPR024706">
    <property type="entry name" value="Peroxiredoxin_AhpC-typ"/>
</dbReference>
<evidence type="ECO:0000256" key="3">
    <source>
        <dbReference type="ARBA" id="ARBA00013017"/>
    </source>
</evidence>
<comment type="catalytic activity">
    <reaction evidence="12">
        <text>a hydroperoxide + [thioredoxin]-dithiol = an alcohol + [thioredoxin]-disulfide + H2O</text>
        <dbReference type="Rhea" id="RHEA:62620"/>
        <dbReference type="Rhea" id="RHEA-COMP:10698"/>
        <dbReference type="Rhea" id="RHEA-COMP:10700"/>
        <dbReference type="ChEBI" id="CHEBI:15377"/>
        <dbReference type="ChEBI" id="CHEBI:29950"/>
        <dbReference type="ChEBI" id="CHEBI:30879"/>
        <dbReference type="ChEBI" id="CHEBI:35924"/>
        <dbReference type="ChEBI" id="CHEBI:50058"/>
        <dbReference type="EC" id="1.11.1.24"/>
    </reaction>
</comment>
<proteinExistence type="inferred from homology"/>
<evidence type="ECO:0000259" key="13">
    <source>
        <dbReference type="PROSITE" id="PS51352"/>
    </source>
</evidence>
<keyword evidence="8" id="KW-0676">Redox-active center</keyword>
<evidence type="ECO:0000256" key="2">
    <source>
        <dbReference type="ARBA" id="ARBA00011245"/>
    </source>
</evidence>
<dbReference type="PROSITE" id="PS51352">
    <property type="entry name" value="THIOREDOXIN_2"/>
    <property type="match status" value="1"/>
</dbReference>
<keyword evidence="15" id="KW-1185">Reference proteome</keyword>
<evidence type="ECO:0000256" key="4">
    <source>
        <dbReference type="ARBA" id="ARBA00022559"/>
    </source>
</evidence>
<evidence type="ECO:0000256" key="10">
    <source>
        <dbReference type="ARBA" id="ARBA00038489"/>
    </source>
</evidence>
<organism evidence="14 15">
    <name type="scientific">Tepidiforma bonchosmolovskayae</name>
    <dbReference type="NCBI Taxonomy" id="2601677"/>
    <lineage>
        <taxon>Bacteria</taxon>
        <taxon>Bacillati</taxon>
        <taxon>Chloroflexota</taxon>
        <taxon>Tepidiformia</taxon>
        <taxon>Tepidiformales</taxon>
        <taxon>Tepidiformaceae</taxon>
        <taxon>Tepidiforma</taxon>
    </lineage>
</organism>
<dbReference type="CDD" id="cd03017">
    <property type="entry name" value="PRX_BCP"/>
    <property type="match status" value="1"/>
</dbReference>
<evidence type="ECO:0000256" key="7">
    <source>
        <dbReference type="ARBA" id="ARBA00023157"/>
    </source>
</evidence>
<dbReference type="RefSeq" id="WP_158067421.1">
    <property type="nucleotide sequence ID" value="NZ_CP042829.1"/>
</dbReference>
<reference evidence="14 15" key="1">
    <citation type="submission" date="2019-10" db="EMBL/GenBank/DDBJ databases">
        <title>Thermopilla bonchosmolovskayae gen. nov., sp. nov., a moderately thermophilic Chloroflexi bacterium from a Chukotka hot spring (Arctic, Russia), representing a novel classis Thermopillaia, which include previously uncultivated lineage OLB14.</title>
        <authorList>
            <person name="Kochetkova T.V."/>
            <person name="Zayulina K.S."/>
            <person name="Zhigarkov V.S."/>
            <person name="Minaev N.V."/>
            <person name="Novikov A."/>
            <person name="Toshchakov S.V."/>
            <person name="Elcheninov A.G."/>
            <person name="Kublanov I.V."/>
        </authorList>
    </citation>
    <scope>NUCLEOTIDE SEQUENCE [LARGE SCALE GENOMIC DNA]</scope>
    <source>
        <strain evidence="14 15">3753O</strain>
    </source>
</reference>
<evidence type="ECO:0000256" key="5">
    <source>
        <dbReference type="ARBA" id="ARBA00022862"/>
    </source>
</evidence>
<keyword evidence="7" id="KW-1015">Disulfide bond</keyword>
<evidence type="ECO:0000256" key="8">
    <source>
        <dbReference type="ARBA" id="ARBA00023284"/>
    </source>
</evidence>
<dbReference type="SUPFAM" id="SSF52833">
    <property type="entry name" value="Thioredoxin-like"/>
    <property type="match status" value="1"/>
</dbReference>
<evidence type="ECO:0000256" key="9">
    <source>
        <dbReference type="ARBA" id="ARBA00032824"/>
    </source>
</evidence>
<keyword evidence="5" id="KW-0049">Antioxidant</keyword>
<dbReference type="Pfam" id="PF00578">
    <property type="entry name" value="AhpC-TSA"/>
    <property type="match status" value="1"/>
</dbReference>
<dbReference type="PANTHER" id="PTHR42801">
    <property type="entry name" value="THIOREDOXIN-DEPENDENT PEROXIDE REDUCTASE"/>
    <property type="match status" value="1"/>
</dbReference>
<dbReference type="EMBL" id="CP042829">
    <property type="protein sequence ID" value="QFG03459.1"/>
    <property type="molecule type" value="Genomic_DNA"/>
</dbReference>
<keyword evidence="4" id="KW-0575">Peroxidase</keyword>
<protein>
    <recommendedName>
        <fullName evidence="3">thioredoxin-dependent peroxiredoxin</fullName>
        <ecNumber evidence="3">1.11.1.24</ecNumber>
    </recommendedName>
    <alternativeName>
        <fullName evidence="11">Bacterioferritin comigratory protein</fullName>
    </alternativeName>
    <alternativeName>
        <fullName evidence="9">Thioredoxin peroxidase</fullName>
    </alternativeName>
</protein>
<feature type="domain" description="Thioredoxin" evidence="13">
    <location>
        <begin position="2"/>
        <end position="151"/>
    </location>
</feature>
<evidence type="ECO:0000256" key="11">
    <source>
        <dbReference type="ARBA" id="ARBA00041373"/>
    </source>
</evidence>
<dbReference type="InterPro" id="IPR050924">
    <property type="entry name" value="Peroxiredoxin_BCP/PrxQ"/>
</dbReference>
<dbReference type="PANTHER" id="PTHR42801:SF4">
    <property type="entry name" value="AHPC_TSA FAMILY PROTEIN"/>
    <property type="match status" value="1"/>
</dbReference>
<evidence type="ECO:0000256" key="6">
    <source>
        <dbReference type="ARBA" id="ARBA00023002"/>
    </source>
</evidence>
<comment type="function">
    <text evidence="1">Thiol-specific peroxidase that catalyzes the reduction of hydrogen peroxide and organic hydroperoxides to water and alcohols, respectively. Plays a role in cell protection against oxidative stress by detoxifying peroxides and as sensor of hydrogen peroxide-mediated signaling events.</text>
</comment>
<gene>
    <name evidence="14" type="ORF">Tbon_09170</name>
</gene>